<evidence type="ECO:0000313" key="3">
    <source>
        <dbReference type="Proteomes" id="UP000231070"/>
    </source>
</evidence>
<sequence length="337" mass="34771">MTNRPHFSQLASAVELALGLVTASVTLAADAISPPAMIQIAPRGRVEARDGRSFEFRPEDLVARFAADGVDIPVDLDHASAGGGNPHTVGWVKRLEARADGLWATVEWLEEGVAVLKARTRRYISPAIRHTDDGTAVWIHSVALVAAPALAMGAVASTKPGLDQEPSMKSIAAYLGLSESASETAILAAVTDLKAKSVSKADHDAAVAKLGADLVTANGKVADLETKLSAIKSADHTAKVNTLLEAALKDKKILPAEREHYAKLAATPEGLLSVTAIIGGASAKLGASGLDGSNPPESHAQGAADLAAKITAYVNEQAKLGITVTAVDALAAIERKG</sequence>
<proteinExistence type="predicted"/>
<keyword evidence="1" id="KW-0732">Signal</keyword>
<organism evidence="2 3">
    <name type="scientific">Pleomorphomonas carboxyditropha</name>
    <dbReference type="NCBI Taxonomy" id="2023338"/>
    <lineage>
        <taxon>Bacteria</taxon>
        <taxon>Pseudomonadati</taxon>
        <taxon>Pseudomonadota</taxon>
        <taxon>Alphaproteobacteria</taxon>
        <taxon>Hyphomicrobiales</taxon>
        <taxon>Pleomorphomonadaceae</taxon>
        <taxon>Pleomorphomonas</taxon>
    </lineage>
</organism>
<dbReference type="Proteomes" id="UP000231070">
    <property type="component" value="Unassembled WGS sequence"/>
</dbReference>
<dbReference type="OrthoDB" id="7306769at2"/>
<evidence type="ECO:0008006" key="4">
    <source>
        <dbReference type="Google" id="ProtNLM"/>
    </source>
</evidence>
<dbReference type="AlphaFoldDB" id="A0A2G9WWU2"/>
<gene>
    <name evidence="2" type="ORF">CJ014_14830</name>
</gene>
<dbReference type="Pfam" id="PF10123">
    <property type="entry name" value="Mu-like_Pro"/>
    <property type="match status" value="1"/>
</dbReference>
<evidence type="ECO:0000256" key="1">
    <source>
        <dbReference type="SAM" id="SignalP"/>
    </source>
</evidence>
<dbReference type="RefSeq" id="WP_100081265.1">
    <property type="nucleotide sequence ID" value="NZ_NQVN01000009.1"/>
</dbReference>
<accession>A0A2G9WWU2</accession>
<dbReference type="PIRSF" id="PIRSF016624">
    <property type="entry name" value="Mu_prophg_I"/>
    <property type="match status" value="1"/>
</dbReference>
<dbReference type="InterPro" id="IPR012106">
    <property type="entry name" value="Phage_Mu_Gp1"/>
</dbReference>
<feature type="chain" id="PRO_5013654944" description="Phage I-like protein" evidence="1">
    <location>
        <begin position="29"/>
        <end position="337"/>
    </location>
</feature>
<name>A0A2G9WWU2_9HYPH</name>
<dbReference type="EMBL" id="NQVN01000009">
    <property type="protein sequence ID" value="PIO98590.1"/>
    <property type="molecule type" value="Genomic_DNA"/>
</dbReference>
<feature type="signal peptide" evidence="1">
    <location>
        <begin position="1"/>
        <end position="28"/>
    </location>
</feature>
<reference evidence="2 3" key="1">
    <citation type="submission" date="2017-08" db="EMBL/GenBank/DDBJ databases">
        <title>Pleomorphomonas carboxidotrophicus sp. nov., a new mesophilic hydrogenogenic carboxidotroph.</title>
        <authorList>
            <person name="Esquivel-Elizondo S."/>
            <person name="Krajmalnik-Brown R."/>
            <person name="Maldonado J."/>
        </authorList>
    </citation>
    <scope>NUCLEOTIDE SEQUENCE [LARGE SCALE GENOMIC DNA]</scope>
    <source>
        <strain evidence="2 3">SVCO-16</strain>
    </source>
</reference>
<comment type="caution">
    <text evidence="2">The sequence shown here is derived from an EMBL/GenBank/DDBJ whole genome shotgun (WGS) entry which is preliminary data.</text>
</comment>
<keyword evidence="3" id="KW-1185">Reference proteome</keyword>
<evidence type="ECO:0000313" key="2">
    <source>
        <dbReference type="EMBL" id="PIO98590.1"/>
    </source>
</evidence>
<protein>
    <recommendedName>
        <fullName evidence="4">Phage I-like protein</fullName>
    </recommendedName>
</protein>